<feature type="region of interest" description="Disordered" evidence="1">
    <location>
        <begin position="1"/>
        <end position="32"/>
    </location>
</feature>
<feature type="compositionally biased region" description="Polar residues" evidence="1">
    <location>
        <begin position="1"/>
        <end position="29"/>
    </location>
</feature>
<dbReference type="AlphaFoldDB" id="A0A9N8NEV4"/>
<comment type="caution">
    <text evidence="2">The sequence shown here is derived from an EMBL/GenBank/DDBJ whole genome shotgun (WGS) entry which is preliminary data.</text>
</comment>
<name>A0A9N8NEV4_GIBZA</name>
<dbReference type="EMBL" id="CAJPIJ010000083">
    <property type="protein sequence ID" value="CAG1970612.1"/>
    <property type="molecule type" value="Genomic_DNA"/>
</dbReference>
<sequence length="240" mass="27509">KQAKQAKQSNQTNTVSHANTANPANTASHADTAKHGDHAAKMFVEFFRELCKEHLTADISQSSKYCRETLYRRLLTFDTSHYPPPVHTTSLSLEFRYLADSMLRYAHALGTDDEWIAFMDFTTAFRTRYNSASYDMRTDCIPLNMSICITRLYALVTSDHTITGNAEKDDHIGLDFLILMAARMEPTFDHNGSDCEQYWTLKFIETARRAAKGATYEANISMKLYLYFLVSRLPQVLQRF</sequence>
<organism evidence="2 3">
    <name type="scientific">Gibberella zeae</name>
    <name type="common">Wheat head blight fungus</name>
    <name type="synonym">Fusarium graminearum</name>
    <dbReference type="NCBI Taxonomy" id="5518"/>
    <lineage>
        <taxon>Eukaryota</taxon>
        <taxon>Fungi</taxon>
        <taxon>Dikarya</taxon>
        <taxon>Ascomycota</taxon>
        <taxon>Pezizomycotina</taxon>
        <taxon>Sordariomycetes</taxon>
        <taxon>Hypocreomycetidae</taxon>
        <taxon>Hypocreales</taxon>
        <taxon>Nectriaceae</taxon>
        <taxon>Fusarium</taxon>
    </lineage>
</organism>
<evidence type="ECO:0000313" key="3">
    <source>
        <dbReference type="Proteomes" id="UP000746612"/>
    </source>
</evidence>
<gene>
    <name evidence="2" type="ORF">MDCFG202_LOCUS88777</name>
</gene>
<feature type="non-terminal residue" evidence="2">
    <location>
        <position position="240"/>
    </location>
</feature>
<evidence type="ECO:0000313" key="2">
    <source>
        <dbReference type="EMBL" id="CAG1970612.1"/>
    </source>
</evidence>
<dbReference type="Proteomes" id="UP000746612">
    <property type="component" value="Unassembled WGS sequence"/>
</dbReference>
<protein>
    <submittedName>
        <fullName evidence="2">Uncharacterized protein</fullName>
    </submittedName>
</protein>
<proteinExistence type="predicted"/>
<evidence type="ECO:0000256" key="1">
    <source>
        <dbReference type="SAM" id="MobiDB-lite"/>
    </source>
</evidence>
<accession>A0A9N8NEV4</accession>
<feature type="non-terminal residue" evidence="2">
    <location>
        <position position="1"/>
    </location>
</feature>
<reference evidence="2" key="1">
    <citation type="submission" date="2021-03" db="EMBL/GenBank/DDBJ databases">
        <authorList>
            <person name="Alouane T."/>
            <person name="Langin T."/>
            <person name="Bonhomme L."/>
        </authorList>
    </citation>
    <scope>NUCLEOTIDE SEQUENCE</scope>
    <source>
        <strain evidence="2">MDC_Fg202</strain>
    </source>
</reference>